<evidence type="ECO:0000313" key="2">
    <source>
        <dbReference type="EMBL" id="MBO0931787.1"/>
    </source>
</evidence>
<dbReference type="GO" id="GO:0050660">
    <property type="term" value="F:flavin adenine dinucleotide binding"/>
    <property type="evidence" value="ECO:0007669"/>
    <property type="project" value="TreeGrafter"/>
</dbReference>
<dbReference type="InterPro" id="IPR050982">
    <property type="entry name" value="Auxin_biosynth/cation_transpt"/>
</dbReference>
<organism evidence="2 3">
    <name type="scientific">Fibrella aquatilis</name>
    <dbReference type="NCBI Taxonomy" id="2817059"/>
    <lineage>
        <taxon>Bacteria</taxon>
        <taxon>Pseudomonadati</taxon>
        <taxon>Bacteroidota</taxon>
        <taxon>Cytophagia</taxon>
        <taxon>Cytophagales</taxon>
        <taxon>Spirosomataceae</taxon>
        <taxon>Fibrella</taxon>
    </lineage>
</organism>
<gene>
    <name evidence="2" type="ORF">J2I48_12330</name>
</gene>
<dbReference type="PRINTS" id="PR00411">
    <property type="entry name" value="PNDRDTASEI"/>
</dbReference>
<accession>A0A939G7W4</accession>
<keyword evidence="1" id="KW-0560">Oxidoreductase</keyword>
<keyword evidence="3" id="KW-1185">Reference proteome</keyword>
<comment type="caution">
    <text evidence="2">The sequence shown here is derived from an EMBL/GenBank/DDBJ whole genome shotgun (WGS) entry which is preliminary data.</text>
</comment>
<dbReference type="EMBL" id="JAFMYU010000008">
    <property type="protein sequence ID" value="MBO0931787.1"/>
    <property type="molecule type" value="Genomic_DNA"/>
</dbReference>
<dbReference type="AlphaFoldDB" id="A0A939G7W4"/>
<dbReference type="InterPro" id="IPR036188">
    <property type="entry name" value="FAD/NAD-bd_sf"/>
</dbReference>
<evidence type="ECO:0000256" key="1">
    <source>
        <dbReference type="ARBA" id="ARBA00023002"/>
    </source>
</evidence>
<dbReference type="PANTHER" id="PTHR43539">
    <property type="entry name" value="FLAVIN-BINDING MONOOXYGENASE-LIKE PROTEIN (AFU_ORTHOLOGUE AFUA_4G09220)"/>
    <property type="match status" value="1"/>
</dbReference>
<dbReference type="Pfam" id="PF13738">
    <property type="entry name" value="Pyr_redox_3"/>
    <property type="match status" value="1"/>
</dbReference>
<evidence type="ECO:0000313" key="3">
    <source>
        <dbReference type="Proteomes" id="UP000664795"/>
    </source>
</evidence>
<sequence>MNTPILDVIVIGAGHAGLSASYYLKQAGLAHLVLERGRVGESWRSQRWASFVVNSPNQFNRLPDTIPTEDDPGGFSSAHTFVATLTDYALAHELPIIEDTTVLSIEKSVGDDAFTIAVSRHDQFHTYRSRQVIVASGAMNTPQIPTLAGQLLPAIQQRHVATYRQADQLPDGGVLVVGSGQSGCQVAEDLAEAGRAVYLATSPVARLPRRYRGKDIMEWLVQMGFFNARAEDVPDPAMLHLKTPLLTGRDGGQRTLSLQSLARKGVTLLGSMTDADDTMVAFAANAAMHVQFADEFSAQVKGMVDAFIQETGLTAPAPTPDPDDAPDPDVNCVDPITSLNLTGHGVTSVIWATGFGADFSYLHLPVFDSTGQPEHHNGITSTGGLYFLGLHWLRSRKSTTLLGLGEDARFIVDAACAYHQQCSELA</sequence>
<dbReference type="PANTHER" id="PTHR43539:SF78">
    <property type="entry name" value="FLAVIN-CONTAINING MONOOXYGENASE"/>
    <property type="match status" value="1"/>
</dbReference>
<proteinExistence type="predicted"/>
<name>A0A939G7W4_9BACT</name>
<reference evidence="2 3" key="1">
    <citation type="submission" date="2021-03" db="EMBL/GenBank/DDBJ databases">
        <title>Fibrella sp. HMF5036 genome sequencing and assembly.</title>
        <authorList>
            <person name="Kang H."/>
            <person name="Kim H."/>
            <person name="Bae S."/>
            <person name="Joh K."/>
        </authorList>
    </citation>
    <scope>NUCLEOTIDE SEQUENCE [LARGE SCALE GENOMIC DNA]</scope>
    <source>
        <strain evidence="2 3">HMF5036</strain>
    </source>
</reference>
<dbReference type="PRINTS" id="PR00368">
    <property type="entry name" value="FADPNR"/>
</dbReference>
<dbReference type="SUPFAM" id="SSF51905">
    <property type="entry name" value="FAD/NAD(P)-binding domain"/>
    <property type="match status" value="1"/>
</dbReference>
<dbReference type="RefSeq" id="WP_207335749.1">
    <property type="nucleotide sequence ID" value="NZ_JAFMYU010000008.1"/>
</dbReference>
<dbReference type="Proteomes" id="UP000664795">
    <property type="component" value="Unassembled WGS sequence"/>
</dbReference>
<protein>
    <submittedName>
        <fullName evidence="2">NAD(P)-binding domain-containing protein</fullName>
    </submittedName>
</protein>
<dbReference type="GO" id="GO:0004497">
    <property type="term" value="F:monooxygenase activity"/>
    <property type="evidence" value="ECO:0007669"/>
    <property type="project" value="TreeGrafter"/>
</dbReference>
<dbReference type="Gene3D" id="3.50.50.60">
    <property type="entry name" value="FAD/NAD(P)-binding domain"/>
    <property type="match status" value="2"/>
</dbReference>